<accession>A0AAW2KF23</accession>
<organism evidence="1">
    <name type="scientific">Sesamum calycinum</name>
    <dbReference type="NCBI Taxonomy" id="2727403"/>
    <lineage>
        <taxon>Eukaryota</taxon>
        <taxon>Viridiplantae</taxon>
        <taxon>Streptophyta</taxon>
        <taxon>Embryophyta</taxon>
        <taxon>Tracheophyta</taxon>
        <taxon>Spermatophyta</taxon>
        <taxon>Magnoliopsida</taxon>
        <taxon>eudicotyledons</taxon>
        <taxon>Gunneridae</taxon>
        <taxon>Pentapetalae</taxon>
        <taxon>asterids</taxon>
        <taxon>lamiids</taxon>
        <taxon>Lamiales</taxon>
        <taxon>Pedaliaceae</taxon>
        <taxon>Sesamum</taxon>
    </lineage>
</organism>
<sequence length="183" mass="20404">MTDIPYTSVGGSIQYVVHCTKPDITYALSVISRYQACIGEEHWSTVKTILKYLKRTKNMFLIYGCEELILEGYNDTSFQSDDDDAKSQSGFVFKLSGGVVASKSAKQATTTDSTIETEYIAASKAAEEAVWTKKLHPRVGCDMERLCDLSGSIGSVSNRLNRLTGIVIWKPWKLGRYDLNPRL</sequence>
<name>A0AAW2KF23_9LAMI</name>
<comment type="caution">
    <text evidence="1">The sequence shown here is derived from an EMBL/GenBank/DDBJ whole genome shotgun (WGS) entry which is preliminary data.</text>
</comment>
<gene>
    <name evidence="1" type="ORF">Scaly_3000400</name>
</gene>
<evidence type="ECO:0000313" key="1">
    <source>
        <dbReference type="EMBL" id="KAL0304977.1"/>
    </source>
</evidence>
<proteinExistence type="predicted"/>
<dbReference type="EMBL" id="JACGWM010000435">
    <property type="protein sequence ID" value="KAL0304977.1"/>
    <property type="molecule type" value="Genomic_DNA"/>
</dbReference>
<dbReference type="PANTHER" id="PTHR11439">
    <property type="entry name" value="GAG-POL-RELATED RETROTRANSPOSON"/>
    <property type="match status" value="1"/>
</dbReference>
<dbReference type="PANTHER" id="PTHR11439:SF467">
    <property type="entry name" value="INTEGRASE CATALYTIC DOMAIN-CONTAINING PROTEIN"/>
    <property type="match status" value="1"/>
</dbReference>
<reference evidence="1" key="2">
    <citation type="journal article" date="2024" name="Plant">
        <title>Genomic evolution and insights into agronomic trait innovations of Sesamum species.</title>
        <authorList>
            <person name="Miao H."/>
            <person name="Wang L."/>
            <person name="Qu L."/>
            <person name="Liu H."/>
            <person name="Sun Y."/>
            <person name="Le M."/>
            <person name="Wang Q."/>
            <person name="Wei S."/>
            <person name="Zheng Y."/>
            <person name="Lin W."/>
            <person name="Duan Y."/>
            <person name="Cao H."/>
            <person name="Xiong S."/>
            <person name="Wang X."/>
            <person name="Wei L."/>
            <person name="Li C."/>
            <person name="Ma Q."/>
            <person name="Ju M."/>
            <person name="Zhao R."/>
            <person name="Li G."/>
            <person name="Mu C."/>
            <person name="Tian Q."/>
            <person name="Mei H."/>
            <person name="Zhang T."/>
            <person name="Gao T."/>
            <person name="Zhang H."/>
        </authorList>
    </citation>
    <scope>NUCLEOTIDE SEQUENCE</scope>
    <source>
        <strain evidence="1">KEN8</strain>
    </source>
</reference>
<feature type="non-terminal residue" evidence="1">
    <location>
        <position position="183"/>
    </location>
</feature>
<dbReference type="CDD" id="cd09272">
    <property type="entry name" value="RNase_HI_RT_Ty1"/>
    <property type="match status" value="1"/>
</dbReference>
<reference evidence="1" key="1">
    <citation type="submission" date="2020-06" db="EMBL/GenBank/DDBJ databases">
        <authorList>
            <person name="Li T."/>
            <person name="Hu X."/>
            <person name="Zhang T."/>
            <person name="Song X."/>
            <person name="Zhang H."/>
            <person name="Dai N."/>
            <person name="Sheng W."/>
            <person name="Hou X."/>
            <person name="Wei L."/>
        </authorList>
    </citation>
    <scope>NUCLEOTIDE SEQUENCE</scope>
    <source>
        <strain evidence="1">KEN8</strain>
        <tissue evidence="1">Leaf</tissue>
    </source>
</reference>
<protein>
    <submittedName>
        <fullName evidence="1">Copia protein</fullName>
    </submittedName>
</protein>
<dbReference type="AlphaFoldDB" id="A0AAW2KF23"/>